<dbReference type="InterPro" id="IPR001789">
    <property type="entry name" value="Sig_transdc_resp-reg_receiver"/>
</dbReference>
<feature type="domain" description="PAS" evidence="3">
    <location>
        <begin position="265"/>
        <end position="311"/>
    </location>
</feature>
<dbReference type="PROSITE" id="PS50887">
    <property type="entry name" value="GGDEF"/>
    <property type="match status" value="1"/>
</dbReference>
<feature type="domain" description="GGDEF" evidence="5">
    <location>
        <begin position="418"/>
        <end position="559"/>
    </location>
</feature>
<dbReference type="Gene3D" id="3.30.70.270">
    <property type="match status" value="1"/>
</dbReference>
<keyword evidence="1" id="KW-0597">Phosphoprotein</keyword>
<dbReference type="InterPro" id="IPR052163">
    <property type="entry name" value="DGC-Regulatory_Protein"/>
</dbReference>
<feature type="domain" description="PAS" evidence="3">
    <location>
        <begin position="138"/>
        <end position="211"/>
    </location>
</feature>
<dbReference type="InterPro" id="IPR029787">
    <property type="entry name" value="Nucleotide_cyclase"/>
</dbReference>
<dbReference type="CDD" id="cd00130">
    <property type="entry name" value="PAS"/>
    <property type="match status" value="2"/>
</dbReference>
<dbReference type="Proteomes" id="UP000234271">
    <property type="component" value="Chromosome"/>
</dbReference>
<dbReference type="Pfam" id="PF13426">
    <property type="entry name" value="PAS_9"/>
    <property type="match status" value="1"/>
</dbReference>
<dbReference type="NCBIfam" id="TIGR00254">
    <property type="entry name" value="GGDEF"/>
    <property type="match status" value="1"/>
</dbReference>
<reference evidence="7" key="1">
    <citation type="submission" date="2016-12" db="EMBL/GenBank/DDBJ databases">
        <title>Complete Genome Sequence of Beggiatoa leptomitiformis D-401.</title>
        <authorList>
            <person name="Fomenkov A."/>
            <person name="Vincze T."/>
            <person name="Grabovich M."/>
            <person name="Anton B.P."/>
            <person name="Dubinina G."/>
            <person name="Orlova M."/>
            <person name="Belousova E."/>
            <person name="Roberts R.J."/>
        </authorList>
    </citation>
    <scope>NUCLEOTIDE SEQUENCE [LARGE SCALE GENOMIC DNA]</scope>
    <source>
        <strain evidence="7">D-401</strain>
    </source>
</reference>
<evidence type="ECO:0000259" key="4">
    <source>
        <dbReference type="PROSITE" id="PS50113"/>
    </source>
</evidence>
<dbReference type="Pfam" id="PF13188">
    <property type="entry name" value="PAS_8"/>
    <property type="match status" value="1"/>
</dbReference>
<sequence length="567" mass="65353">MFKEDEQKFLVLVVDDDLFMRGMLQNLLEEQGYTVTQADNGVKAIDTFKQCLPDLVLMDAAMPVMDGFTACHQLKQMDISSDVPVIMITSLDDEASVDKAFTAGAVEYITKPVHWAVLRHRVKVILEGKRAQAALRKSENRFRGVFEQAAMGIALVDVDGKIVHHNPALQKMLGHVEESEETLDGKNFNKLFYPADTAVEKEFYQQLLTEERPFYQMEKYFFHHHNSLMFWGRLTTSLVRDANDKPQYLIQMVENITERKRAQTRQRLATKVFETTTDSVLITDANGAIIDVNQAFLLTTGYGYDEVLDKNPRFLQSGKHDLFFYETLWASLRETGRWRGEIINRRKSGDIHAVWLSISAIRGEHNEVTHYVAVYSDIVALKANAERMRLLTHYDSLTELPNRLLFHEQLVRACRQEERLALLYLDLDNFKRINEHFNYAIGDEFLKITTKRLRKAIRDGDMIARLEGDEFAFILTPIHQDYDVRLLAEKLFETVTKPLMLDGNEIKVDCNIGISFYQPTDNKADEDSISTVEKLIQQADMAMYLAKEAGKNTYYIFDEHSFDSHVA</sequence>
<dbReference type="Gene3D" id="3.40.50.2300">
    <property type="match status" value="1"/>
</dbReference>
<dbReference type="NCBIfam" id="TIGR00229">
    <property type="entry name" value="sensory_box"/>
    <property type="match status" value="2"/>
</dbReference>
<evidence type="ECO:0000256" key="1">
    <source>
        <dbReference type="PROSITE-ProRule" id="PRU00169"/>
    </source>
</evidence>
<dbReference type="InterPro" id="IPR000014">
    <property type="entry name" value="PAS"/>
</dbReference>
<feature type="domain" description="PAC" evidence="4">
    <location>
        <begin position="215"/>
        <end position="268"/>
    </location>
</feature>
<dbReference type="SUPFAM" id="SSF52172">
    <property type="entry name" value="CheY-like"/>
    <property type="match status" value="1"/>
</dbReference>
<evidence type="ECO:0000259" key="5">
    <source>
        <dbReference type="PROSITE" id="PS50887"/>
    </source>
</evidence>
<protein>
    <submittedName>
        <fullName evidence="6">PAS domain S-box protein</fullName>
    </submittedName>
</protein>
<dbReference type="SUPFAM" id="SSF55785">
    <property type="entry name" value="PYP-like sensor domain (PAS domain)"/>
    <property type="match status" value="2"/>
</dbReference>
<dbReference type="AlphaFoldDB" id="A0A2N9YAG3"/>
<dbReference type="InterPro" id="IPR001610">
    <property type="entry name" value="PAC"/>
</dbReference>
<evidence type="ECO:0000313" key="7">
    <source>
        <dbReference type="Proteomes" id="UP000234271"/>
    </source>
</evidence>
<dbReference type="SMART" id="SM00091">
    <property type="entry name" value="PAS"/>
    <property type="match status" value="2"/>
</dbReference>
<dbReference type="InterPro" id="IPR035965">
    <property type="entry name" value="PAS-like_dom_sf"/>
</dbReference>
<dbReference type="InterPro" id="IPR000700">
    <property type="entry name" value="PAS-assoc_C"/>
</dbReference>
<dbReference type="PANTHER" id="PTHR46663">
    <property type="entry name" value="DIGUANYLATE CYCLASE DGCT-RELATED"/>
    <property type="match status" value="1"/>
</dbReference>
<dbReference type="SMART" id="SM00267">
    <property type="entry name" value="GGDEF"/>
    <property type="match status" value="1"/>
</dbReference>
<organism evidence="6 7">
    <name type="scientific">Beggiatoa leptomitoformis</name>
    <dbReference type="NCBI Taxonomy" id="288004"/>
    <lineage>
        <taxon>Bacteria</taxon>
        <taxon>Pseudomonadati</taxon>
        <taxon>Pseudomonadota</taxon>
        <taxon>Gammaproteobacteria</taxon>
        <taxon>Thiotrichales</taxon>
        <taxon>Thiotrichaceae</taxon>
        <taxon>Beggiatoa</taxon>
    </lineage>
</organism>
<dbReference type="GO" id="GO:0000160">
    <property type="term" value="P:phosphorelay signal transduction system"/>
    <property type="evidence" value="ECO:0007669"/>
    <property type="project" value="InterPro"/>
</dbReference>
<dbReference type="EMBL" id="CP018889">
    <property type="protein sequence ID" value="AUI67441.1"/>
    <property type="molecule type" value="Genomic_DNA"/>
</dbReference>
<dbReference type="OrthoDB" id="9812260at2"/>
<dbReference type="RefSeq" id="WP_062149796.1">
    <property type="nucleotide sequence ID" value="NZ_CP012373.2"/>
</dbReference>
<name>A0A2N9YAG3_9GAMM</name>
<feature type="domain" description="Response regulatory" evidence="2">
    <location>
        <begin position="10"/>
        <end position="126"/>
    </location>
</feature>
<dbReference type="STRING" id="288004.AL038_04815"/>
<dbReference type="PROSITE" id="PS50112">
    <property type="entry name" value="PAS"/>
    <property type="match status" value="2"/>
</dbReference>
<dbReference type="InterPro" id="IPR043128">
    <property type="entry name" value="Rev_trsase/Diguanyl_cyclase"/>
</dbReference>
<dbReference type="Pfam" id="PF00072">
    <property type="entry name" value="Response_reg"/>
    <property type="match status" value="1"/>
</dbReference>
<evidence type="ECO:0000259" key="2">
    <source>
        <dbReference type="PROSITE" id="PS50110"/>
    </source>
</evidence>
<dbReference type="Gene3D" id="3.30.450.20">
    <property type="entry name" value="PAS domain"/>
    <property type="match status" value="2"/>
</dbReference>
<dbReference type="InterPro" id="IPR011006">
    <property type="entry name" value="CheY-like_superfamily"/>
</dbReference>
<proteinExistence type="predicted"/>
<evidence type="ECO:0000313" key="6">
    <source>
        <dbReference type="EMBL" id="AUI67441.1"/>
    </source>
</evidence>
<keyword evidence="7" id="KW-1185">Reference proteome</keyword>
<dbReference type="Pfam" id="PF00990">
    <property type="entry name" value="GGDEF"/>
    <property type="match status" value="1"/>
</dbReference>
<dbReference type="SMART" id="SM00086">
    <property type="entry name" value="PAC"/>
    <property type="match status" value="2"/>
</dbReference>
<dbReference type="PROSITE" id="PS50110">
    <property type="entry name" value="RESPONSE_REGULATORY"/>
    <property type="match status" value="1"/>
</dbReference>
<feature type="modified residue" description="4-aspartylphosphate" evidence="1">
    <location>
        <position position="59"/>
    </location>
</feature>
<dbReference type="InterPro" id="IPR000160">
    <property type="entry name" value="GGDEF_dom"/>
</dbReference>
<evidence type="ECO:0000259" key="3">
    <source>
        <dbReference type="PROSITE" id="PS50112"/>
    </source>
</evidence>
<dbReference type="CDD" id="cd01949">
    <property type="entry name" value="GGDEF"/>
    <property type="match status" value="1"/>
</dbReference>
<dbReference type="SMART" id="SM00448">
    <property type="entry name" value="REC"/>
    <property type="match status" value="1"/>
</dbReference>
<dbReference type="PROSITE" id="PS50113">
    <property type="entry name" value="PAC"/>
    <property type="match status" value="1"/>
</dbReference>
<dbReference type="PANTHER" id="PTHR46663:SF3">
    <property type="entry name" value="SLL0267 PROTEIN"/>
    <property type="match status" value="1"/>
</dbReference>
<dbReference type="KEGG" id="blep:AL038_04815"/>
<accession>A0A2N9YAG3</accession>
<gene>
    <name evidence="6" type="ORF">BLE401_01180</name>
</gene>
<dbReference type="SUPFAM" id="SSF55073">
    <property type="entry name" value="Nucleotide cyclase"/>
    <property type="match status" value="1"/>
</dbReference>